<evidence type="ECO:0000313" key="4">
    <source>
        <dbReference type="EMBL" id="RUS66014.1"/>
    </source>
</evidence>
<comment type="caution">
    <text evidence="4">The sequence shown here is derived from an EMBL/GenBank/DDBJ whole genome shotgun (WGS) entry which is preliminary data.</text>
</comment>
<dbReference type="SMART" id="SM00612">
    <property type="entry name" value="Kelch"/>
    <property type="match status" value="3"/>
</dbReference>
<dbReference type="EMBL" id="PQSP01000007">
    <property type="protein sequence ID" value="RUS66014.1"/>
    <property type="molecule type" value="Genomic_DNA"/>
</dbReference>
<accession>A0A433SBI7</accession>
<dbReference type="AlphaFoldDB" id="A0A433SBI7"/>
<evidence type="ECO:0000256" key="1">
    <source>
        <dbReference type="ARBA" id="ARBA00022441"/>
    </source>
</evidence>
<evidence type="ECO:0008006" key="6">
    <source>
        <dbReference type="Google" id="ProtNLM"/>
    </source>
</evidence>
<gene>
    <name evidence="4" type="ORF">CUZ56_02372</name>
</gene>
<dbReference type="SUPFAM" id="SSF50965">
    <property type="entry name" value="Galactose oxidase, central domain"/>
    <property type="match status" value="1"/>
</dbReference>
<keyword evidence="3" id="KW-0472">Membrane</keyword>
<dbReference type="Gene3D" id="2.120.10.80">
    <property type="entry name" value="Kelch-type beta propeller"/>
    <property type="match status" value="2"/>
</dbReference>
<protein>
    <recommendedName>
        <fullName evidence="6">N-acetylneuraminate epimerase</fullName>
    </recommendedName>
</protein>
<keyword evidence="3" id="KW-0812">Transmembrane</keyword>
<keyword evidence="3" id="KW-1133">Transmembrane helix</keyword>
<keyword evidence="1" id="KW-0880">Kelch repeat</keyword>
<keyword evidence="2" id="KW-0677">Repeat</keyword>
<organism evidence="4 5">
    <name type="scientific">Saezia sanguinis</name>
    <dbReference type="NCBI Taxonomy" id="1965230"/>
    <lineage>
        <taxon>Bacteria</taxon>
        <taxon>Pseudomonadati</taxon>
        <taxon>Pseudomonadota</taxon>
        <taxon>Betaproteobacteria</taxon>
        <taxon>Burkholderiales</taxon>
        <taxon>Saeziaceae</taxon>
        <taxon>Saezia</taxon>
    </lineage>
</organism>
<dbReference type="InterPro" id="IPR006652">
    <property type="entry name" value="Kelch_1"/>
</dbReference>
<evidence type="ECO:0000256" key="3">
    <source>
        <dbReference type="SAM" id="Phobius"/>
    </source>
</evidence>
<keyword evidence="5" id="KW-1185">Reference proteome</keyword>
<dbReference type="Proteomes" id="UP000286947">
    <property type="component" value="Unassembled WGS sequence"/>
</dbReference>
<evidence type="ECO:0000313" key="5">
    <source>
        <dbReference type="Proteomes" id="UP000286947"/>
    </source>
</evidence>
<reference evidence="4 5" key="1">
    <citation type="submission" date="2018-01" db="EMBL/GenBank/DDBJ databases">
        <title>Saezia sanguinis gen. nov., sp. nov., in the order Burkholderiales isolated from human blood.</title>
        <authorList>
            <person name="Medina-Pascual M.J."/>
            <person name="Valdezate S."/>
            <person name="Monzon S."/>
            <person name="Cuesta I."/>
            <person name="Carrasco G."/>
            <person name="Villalon P."/>
            <person name="Saez-Nieto J.A."/>
        </authorList>
    </citation>
    <scope>NUCLEOTIDE SEQUENCE [LARGE SCALE GENOMIC DNA]</scope>
    <source>
        <strain evidence="4 5">CNM695-12</strain>
    </source>
</reference>
<evidence type="ECO:0000256" key="2">
    <source>
        <dbReference type="ARBA" id="ARBA00022737"/>
    </source>
</evidence>
<dbReference type="SUPFAM" id="SSF117281">
    <property type="entry name" value="Kelch motif"/>
    <property type="match status" value="1"/>
</dbReference>
<dbReference type="Pfam" id="PF01344">
    <property type="entry name" value="Kelch_1"/>
    <property type="match status" value="2"/>
</dbReference>
<dbReference type="OrthoDB" id="601499at2"/>
<dbReference type="PANTHER" id="PTHR46344:SF27">
    <property type="entry name" value="KELCH REPEAT SUPERFAMILY PROTEIN"/>
    <property type="match status" value="1"/>
</dbReference>
<name>A0A433SBI7_9BURK</name>
<proteinExistence type="predicted"/>
<dbReference type="InterPro" id="IPR015915">
    <property type="entry name" value="Kelch-typ_b-propeller"/>
</dbReference>
<dbReference type="PANTHER" id="PTHR46344">
    <property type="entry name" value="OS02G0202900 PROTEIN"/>
    <property type="match status" value="1"/>
</dbReference>
<sequence length="449" mass="50286">MKVYQINNEMASSIPAGKEASFQGGYHIFALKWLLLVLLVVGCVVFSISRDPPPKSHYSALCVPRFEHKALTLRDGRVLAVGGTPDSARMLSSAEMYDPENRFWRRVADMPEPMFPEYMWQLNDGRVLVYGHVRFGRTLMDQVFLYDIQADRWLAASPMKAGEQGWLEGAVYQQQRPLLIAEARARPEQRVYFGSTAVLMAGDKLLVSGGILRNTDNHHSKSSENSAFILDIAQAQWQETLPMHDARRAHTLTLLDDGRVLAAGGSTSYPDDTLLHSVEVFDPSTGAWQQVASMHGTHADTQALLLPDGRVVVTGNNSDAVKIRVGNSEIEGRKWQWQGVMEVYDTANDRWEQVVSGFRQIDYILLLADGRVAALQDGGFGTPHIMLWNPLSHKWSDILSGYHQRSRFVMTQLGDNHLMLTGGQIHVTRSKRGFFEPVDAVDFLNLPPI</sequence>
<feature type="transmembrane region" description="Helical" evidence="3">
    <location>
        <begin position="26"/>
        <end position="48"/>
    </location>
</feature>
<dbReference type="InterPro" id="IPR011043">
    <property type="entry name" value="Gal_Oxase/kelch_b-propeller"/>
</dbReference>